<keyword evidence="3" id="KW-1185">Reference proteome</keyword>
<dbReference type="EMBL" id="NRRE01000034">
    <property type="protein sequence ID" value="MBK1699047.1"/>
    <property type="molecule type" value="Genomic_DNA"/>
</dbReference>
<comment type="caution">
    <text evidence="2">The sequence shown here is derived from an EMBL/GenBank/DDBJ whole genome shotgun (WGS) entry which is preliminary data.</text>
</comment>
<feature type="compositionally biased region" description="Low complexity" evidence="1">
    <location>
        <begin position="23"/>
        <end position="44"/>
    </location>
</feature>
<protein>
    <submittedName>
        <fullName evidence="2">Uncharacterized protein</fullName>
    </submittedName>
</protein>
<evidence type="ECO:0000313" key="3">
    <source>
        <dbReference type="Proteomes" id="UP000778970"/>
    </source>
</evidence>
<sequence>MQVPNGQVSPGLSFFRALEGLAKPQQPGQAAQAKAAAKPTDPAQIQGKTQSDAAQAARPTDPSASAARAAADGTSYPRGTFLDIRV</sequence>
<accession>A0A934QLU5</accession>
<reference evidence="2" key="1">
    <citation type="submission" date="2017-08" db="EMBL/GenBank/DDBJ databases">
        <authorList>
            <person name="Imhoff J.F."/>
            <person name="Rahn T."/>
            <person name="Kuenzel S."/>
            <person name="Neulinger S.C."/>
        </authorList>
    </citation>
    <scope>NUCLEOTIDE SEQUENCE</scope>
    <source>
        <strain evidence="2">DSM 9154</strain>
    </source>
</reference>
<name>A0A934QLU5_9PROT</name>
<evidence type="ECO:0000256" key="1">
    <source>
        <dbReference type="SAM" id="MobiDB-lite"/>
    </source>
</evidence>
<gene>
    <name evidence="2" type="ORF">CKO21_17525</name>
</gene>
<dbReference type="AlphaFoldDB" id="A0A934QLU5"/>
<feature type="region of interest" description="Disordered" evidence="1">
    <location>
        <begin position="23"/>
        <end position="86"/>
    </location>
</feature>
<proteinExistence type="predicted"/>
<dbReference type="RefSeq" id="WP_027287069.1">
    <property type="nucleotide sequence ID" value="NZ_NRRE01000034.1"/>
</dbReference>
<dbReference type="Proteomes" id="UP000778970">
    <property type="component" value="Unassembled WGS sequence"/>
</dbReference>
<evidence type="ECO:0000313" key="2">
    <source>
        <dbReference type="EMBL" id="MBK1699047.1"/>
    </source>
</evidence>
<organism evidence="2 3">
    <name type="scientific">Rhodovibrio salinarum</name>
    <dbReference type="NCBI Taxonomy" id="1087"/>
    <lineage>
        <taxon>Bacteria</taxon>
        <taxon>Pseudomonadati</taxon>
        <taxon>Pseudomonadota</taxon>
        <taxon>Alphaproteobacteria</taxon>
        <taxon>Rhodospirillales</taxon>
        <taxon>Rhodovibrionaceae</taxon>
        <taxon>Rhodovibrio</taxon>
    </lineage>
</organism>
<reference evidence="2" key="2">
    <citation type="journal article" date="2020" name="Microorganisms">
        <title>Osmotic Adaptation and Compatible Solute Biosynthesis of Phototrophic Bacteria as Revealed from Genome Analyses.</title>
        <authorList>
            <person name="Imhoff J.F."/>
            <person name="Rahn T."/>
            <person name="Kunzel S."/>
            <person name="Keller A."/>
            <person name="Neulinger S.C."/>
        </authorList>
    </citation>
    <scope>NUCLEOTIDE SEQUENCE</scope>
    <source>
        <strain evidence="2">DSM 9154</strain>
    </source>
</reference>
<feature type="compositionally biased region" description="Low complexity" evidence="1">
    <location>
        <begin position="56"/>
        <end position="72"/>
    </location>
</feature>